<evidence type="ECO:0000313" key="8">
    <source>
        <dbReference type="EMBL" id="QYN52208.1"/>
    </source>
</evidence>
<dbReference type="Pfam" id="PF00367">
    <property type="entry name" value="PTS_EIIB"/>
    <property type="match status" value="1"/>
</dbReference>
<keyword evidence="2" id="KW-0762">Sugar transport</keyword>
<evidence type="ECO:0000256" key="6">
    <source>
        <dbReference type="PROSITE-ProRule" id="PRU00421"/>
    </source>
</evidence>
<dbReference type="PROSITE" id="PS51098">
    <property type="entry name" value="PTS_EIIB_TYPE_1"/>
    <property type="match status" value="1"/>
</dbReference>
<keyword evidence="3" id="KW-0808">Transferase</keyword>
<dbReference type="RefSeq" id="WP_220220684.1">
    <property type="nucleotide sequence ID" value="NZ_CP048268.1"/>
</dbReference>
<evidence type="ECO:0000256" key="1">
    <source>
        <dbReference type="ARBA" id="ARBA00022448"/>
    </source>
</evidence>
<keyword evidence="1" id="KW-0813">Transport</keyword>
<dbReference type="Proteomes" id="UP000826550">
    <property type="component" value="Chromosome"/>
</dbReference>
<proteinExistence type="predicted"/>
<evidence type="ECO:0000256" key="5">
    <source>
        <dbReference type="ARBA" id="ARBA00022777"/>
    </source>
</evidence>
<organism evidence="8 9">
    <name type="scientific">Lactobacillus panisapium</name>
    <dbReference type="NCBI Taxonomy" id="2012495"/>
    <lineage>
        <taxon>Bacteria</taxon>
        <taxon>Bacillati</taxon>
        <taxon>Bacillota</taxon>
        <taxon>Bacilli</taxon>
        <taxon>Lactobacillales</taxon>
        <taxon>Lactobacillaceae</taxon>
        <taxon>Lactobacillus</taxon>
    </lineage>
</organism>
<keyword evidence="4" id="KW-0598">Phosphotransferase system</keyword>
<evidence type="ECO:0000313" key="9">
    <source>
        <dbReference type="Proteomes" id="UP000826550"/>
    </source>
</evidence>
<accession>A0ABX8W429</accession>
<dbReference type="InterPro" id="IPR036878">
    <property type="entry name" value="Glu_permease_IIB"/>
</dbReference>
<evidence type="ECO:0000256" key="4">
    <source>
        <dbReference type="ARBA" id="ARBA00022683"/>
    </source>
</evidence>
<reference evidence="8 9" key="1">
    <citation type="submission" date="2020-01" db="EMBL/GenBank/DDBJ databases">
        <title>Vast differences in strain-level diversity in the gut microbiota of two closely related honey bee species.</title>
        <authorList>
            <person name="Ellegaard K.M."/>
            <person name="Suenami S."/>
            <person name="Miyazaki R."/>
            <person name="Engel P."/>
        </authorList>
    </citation>
    <scope>NUCLEOTIDE SEQUENCE [LARGE SCALE GENOMIC DNA]</scope>
    <source>
        <strain evidence="8 9">ESL0416</strain>
    </source>
</reference>
<protein>
    <submittedName>
        <fullName evidence="8">PTS transporter subunit EIIB</fullName>
    </submittedName>
</protein>
<dbReference type="InterPro" id="IPR001996">
    <property type="entry name" value="PTS_IIB_1"/>
</dbReference>
<feature type="domain" description="PTS EIIB type-1" evidence="7">
    <location>
        <begin position="3"/>
        <end position="39"/>
    </location>
</feature>
<dbReference type="Gene3D" id="3.30.1360.60">
    <property type="entry name" value="Glucose permease domain IIB"/>
    <property type="match status" value="1"/>
</dbReference>
<keyword evidence="9" id="KW-1185">Reference proteome</keyword>
<dbReference type="InterPro" id="IPR018113">
    <property type="entry name" value="PTrfase_EIIB_Cys"/>
</dbReference>
<dbReference type="EMBL" id="CP048268">
    <property type="protein sequence ID" value="QYN52208.1"/>
    <property type="molecule type" value="Genomic_DNA"/>
</dbReference>
<keyword evidence="5" id="KW-0418">Kinase</keyword>
<gene>
    <name evidence="8" type="ORF">GYM71_01665</name>
</gene>
<dbReference type="PROSITE" id="PS01035">
    <property type="entry name" value="PTS_EIIB_TYPE_1_CYS"/>
    <property type="match status" value="1"/>
</dbReference>
<sequence length="39" mass="4359">MSQNLGKTILTLVGGENNINNITHCATRLRMRLANKYAK</sequence>
<evidence type="ECO:0000256" key="2">
    <source>
        <dbReference type="ARBA" id="ARBA00022597"/>
    </source>
</evidence>
<feature type="active site" description="Phosphocysteine intermediate; for EIIB activity" evidence="6">
    <location>
        <position position="25"/>
    </location>
</feature>
<name>A0ABX8W429_9LACO</name>
<dbReference type="SUPFAM" id="SSF55604">
    <property type="entry name" value="Glucose permease domain IIB"/>
    <property type="match status" value="1"/>
</dbReference>
<evidence type="ECO:0000259" key="7">
    <source>
        <dbReference type="PROSITE" id="PS51098"/>
    </source>
</evidence>
<evidence type="ECO:0000256" key="3">
    <source>
        <dbReference type="ARBA" id="ARBA00022679"/>
    </source>
</evidence>